<dbReference type="Proteomes" id="UP000799324">
    <property type="component" value="Unassembled WGS sequence"/>
</dbReference>
<dbReference type="PANTHER" id="PTHR42085">
    <property type="entry name" value="F-BOX DOMAIN-CONTAINING PROTEIN"/>
    <property type="match status" value="1"/>
</dbReference>
<name>A0A6A6SKU6_9PLEO</name>
<dbReference type="InterPro" id="IPR038883">
    <property type="entry name" value="AN11006-like"/>
</dbReference>
<accession>A0A6A6SKU6</accession>
<reference evidence="1" key="1">
    <citation type="journal article" date="2020" name="Stud. Mycol.">
        <title>101 Dothideomycetes genomes: a test case for predicting lifestyles and emergence of pathogens.</title>
        <authorList>
            <person name="Haridas S."/>
            <person name="Albert R."/>
            <person name="Binder M."/>
            <person name="Bloem J."/>
            <person name="Labutti K."/>
            <person name="Salamov A."/>
            <person name="Andreopoulos B."/>
            <person name="Baker S."/>
            <person name="Barry K."/>
            <person name="Bills G."/>
            <person name="Bluhm B."/>
            <person name="Cannon C."/>
            <person name="Castanera R."/>
            <person name="Culley D."/>
            <person name="Daum C."/>
            <person name="Ezra D."/>
            <person name="Gonzalez J."/>
            <person name="Henrissat B."/>
            <person name="Kuo A."/>
            <person name="Liang C."/>
            <person name="Lipzen A."/>
            <person name="Lutzoni F."/>
            <person name="Magnuson J."/>
            <person name="Mondo S."/>
            <person name="Nolan M."/>
            <person name="Ohm R."/>
            <person name="Pangilinan J."/>
            <person name="Park H.-J."/>
            <person name="Ramirez L."/>
            <person name="Alfaro M."/>
            <person name="Sun H."/>
            <person name="Tritt A."/>
            <person name="Yoshinaga Y."/>
            <person name="Zwiers L.-H."/>
            <person name="Turgeon B."/>
            <person name="Goodwin S."/>
            <person name="Spatafora J."/>
            <person name="Crous P."/>
            <person name="Grigoriev I."/>
        </authorList>
    </citation>
    <scope>NUCLEOTIDE SEQUENCE</scope>
    <source>
        <strain evidence="1">CBS 122681</strain>
    </source>
</reference>
<dbReference type="PANTHER" id="PTHR42085:SF1">
    <property type="entry name" value="F-BOX DOMAIN-CONTAINING PROTEIN"/>
    <property type="match status" value="1"/>
</dbReference>
<dbReference type="EMBL" id="MU004774">
    <property type="protein sequence ID" value="KAF2647008.1"/>
    <property type="molecule type" value="Genomic_DNA"/>
</dbReference>
<gene>
    <name evidence="1" type="ORF">K491DRAFT_723817</name>
</gene>
<protein>
    <submittedName>
        <fullName evidence="1">Uncharacterized protein</fullName>
    </submittedName>
</protein>
<organism evidence="1 2">
    <name type="scientific">Lophiostoma macrostomum CBS 122681</name>
    <dbReference type="NCBI Taxonomy" id="1314788"/>
    <lineage>
        <taxon>Eukaryota</taxon>
        <taxon>Fungi</taxon>
        <taxon>Dikarya</taxon>
        <taxon>Ascomycota</taxon>
        <taxon>Pezizomycotina</taxon>
        <taxon>Dothideomycetes</taxon>
        <taxon>Pleosporomycetidae</taxon>
        <taxon>Pleosporales</taxon>
        <taxon>Lophiostomataceae</taxon>
        <taxon>Lophiostoma</taxon>
    </lineage>
</organism>
<dbReference type="OrthoDB" id="5413827at2759"/>
<proteinExistence type="predicted"/>
<sequence>MASATPTDITALNSIRSPLLQLPGEIRNEIYGYARSDDEYLRVVFIATTNCKSEEVRYTSKMADLHIYRWNEERLGAHVSDKSFQKFILTYIPVVSDLSLDACRLFSLRAVCRQIRTEVEDNSLALYGRIAFGFFDPEALTHFVAATSIAQRHAIRQIAFPDLSNFTGLQRESGYQRGDFPAPSLLEDMFPNLKEIVLPMCGGPGDWVVNAPLNTWIDYDSGCKSYTSEEIERLNQSTGIRWNSERCIGGFTIERMDMKGVREAFDNMDRLECDLGQ</sequence>
<keyword evidence="2" id="KW-1185">Reference proteome</keyword>
<evidence type="ECO:0000313" key="2">
    <source>
        <dbReference type="Proteomes" id="UP000799324"/>
    </source>
</evidence>
<dbReference type="AlphaFoldDB" id="A0A6A6SKU6"/>
<evidence type="ECO:0000313" key="1">
    <source>
        <dbReference type="EMBL" id="KAF2647008.1"/>
    </source>
</evidence>